<accession>A0AAP0E6L8</accession>
<organism evidence="2 3">
    <name type="scientific">Stephania cephalantha</name>
    <dbReference type="NCBI Taxonomy" id="152367"/>
    <lineage>
        <taxon>Eukaryota</taxon>
        <taxon>Viridiplantae</taxon>
        <taxon>Streptophyta</taxon>
        <taxon>Embryophyta</taxon>
        <taxon>Tracheophyta</taxon>
        <taxon>Spermatophyta</taxon>
        <taxon>Magnoliopsida</taxon>
        <taxon>Ranunculales</taxon>
        <taxon>Menispermaceae</taxon>
        <taxon>Menispermoideae</taxon>
        <taxon>Cissampelideae</taxon>
        <taxon>Stephania</taxon>
    </lineage>
</organism>
<evidence type="ECO:0000256" key="1">
    <source>
        <dbReference type="SAM" id="Phobius"/>
    </source>
</evidence>
<gene>
    <name evidence="2" type="ORF">Scep_030075</name>
</gene>
<keyword evidence="1" id="KW-0812">Transmembrane</keyword>
<proteinExistence type="predicted"/>
<protein>
    <submittedName>
        <fullName evidence="2">Uncharacterized protein</fullName>
    </submittedName>
</protein>
<evidence type="ECO:0000313" key="2">
    <source>
        <dbReference type="EMBL" id="KAK9083604.1"/>
    </source>
</evidence>
<keyword evidence="1" id="KW-0472">Membrane</keyword>
<comment type="caution">
    <text evidence="2">The sequence shown here is derived from an EMBL/GenBank/DDBJ whole genome shotgun (WGS) entry which is preliminary data.</text>
</comment>
<keyword evidence="1" id="KW-1133">Transmembrane helix</keyword>
<reference evidence="2 3" key="1">
    <citation type="submission" date="2024-01" db="EMBL/GenBank/DDBJ databases">
        <title>Genome assemblies of Stephania.</title>
        <authorList>
            <person name="Yang L."/>
        </authorList>
    </citation>
    <scope>NUCLEOTIDE SEQUENCE [LARGE SCALE GENOMIC DNA]</scope>
    <source>
        <strain evidence="2">JXDWG</strain>
        <tissue evidence="2">Leaf</tissue>
    </source>
</reference>
<feature type="transmembrane region" description="Helical" evidence="1">
    <location>
        <begin position="90"/>
        <end position="108"/>
    </location>
</feature>
<dbReference type="AlphaFoldDB" id="A0AAP0E6L8"/>
<evidence type="ECO:0000313" key="3">
    <source>
        <dbReference type="Proteomes" id="UP001419268"/>
    </source>
</evidence>
<dbReference type="Proteomes" id="UP001419268">
    <property type="component" value="Unassembled WGS sequence"/>
</dbReference>
<keyword evidence="3" id="KW-1185">Reference proteome</keyword>
<name>A0AAP0E6L8_9MAGN</name>
<sequence length="188" mass="22156">MHIWSRFETCWIATIPKKDLAFFLYHDSCTYQILLLHLEWSVYQVFLGKSEELICCIESLCEFETMFVTNAYLFSCFQNFCILSFHLCKYISLLFIGVLIVISVRGFLTNLMKVAELIGFQRCMHSCLEYLEVVPWVGDEEEEKVPCTNFMFSREGCDDNLIWHYEKIRILLVKSAYRLAASLDKRGF</sequence>
<dbReference type="EMBL" id="JBBNAG010000013">
    <property type="protein sequence ID" value="KAK9083604.1"/>
    <property type="molecule type" value="Genomic_DNA"/>
</dbReference>